<evidence type="ECO:0000256" key="4">
    <source>
        <dbReference type="ARBA" id="ARBA00022989"/>
    </source>
</evidence>
<sequence>METATDLGTDTAAAAVSSFVSFVEMGGPAMWAIALLSVLTVTLILWKIMRLVSFGAWSGGRHTAKALALWKTGRTVEALALLENRRSLRAILAHAAMKAAQNPGLDRDAAEAETGRVARGLLLKARAGLRGLELASTIGPLLGLLGTVTGMIAAFQALQEAGSRADPAALAGGIWEALLTTAAGMAVAIPAQVALTWFEAVVDALRHDMEDSATQILHGAKPVVPLVPAANRAAE</sequence>
<dbReference type="PANTHER" id="PTHR30625">
    <property type="entry name" value="PROTEIN TOLQ"/>
    <property type="match status" value="1"/>
</dbReference>
<keyword evidence="2" id="KW-1003">Cell membrane</keyword>
<dbReference type="Proteomes" id="UP000284547">
    <property type="component" value="Unassembled WGS sequence"/>
</dbReference>
<proteinExistence type="inferred from homology"/>
<dbReference type="RefSeq" id="WP_118152939.1">
    <property type="nucleotide sequence ID" value="NZ_QWEY01000007.1"/>
</dbReference>
<gene>
    <name evidence="9" type="ORF">D1012_13125</name>
</gene>
<dbReference type="AlphaFoldDB" id="A0A411Z0L0"/>
<evidence type="ECO:0000256" key="3">
    <source>
        <dbReference type="ARBA" id="ARBA00022692"/>
    </source>
</evidence>
<keyword evidence="4 7" id="KW-1133">Transmembrane helix</keyword>
<feature type="domain" description="MotA/TolQ/ExbB proton channel" evidence="8">
    <location>
        <begin position="95"/>
        <end position="210"/>
    </location>
</feature>
<evidence type="ECO:0000256" key="5">
    <source>
        <dbReference type="ARBA" id="ARBA00023136"/>
    </source>
</evidence>
<dbReference type="GO" id="GO:0005886">
    <property type="term" value="C:plasma membrane"/>
    <property type="evidence" value="ECO:0007669"/>
    <property type="project" value="UniProtKB-SubCell"/>
</dbReference>
<evidence type="ECO:0000256" key="2">
    <source>
        <dbReference type="ARBA" id="ARBA00022475"/>
    </source>
</evidence>
<keyword evidence="6" id="KW-0653">Protein transport</keyword>
<dbReference type="PANTHER" id="PTHR30625:SF11">
    <property type="entry name" value="MOTA_TOLQ_EXBB PROTON CHANNEL DOMAIN-CONTAINING PROTEIN"/>
    <property type="match status" value="1"/>
</dbReference>
<keyword evidence="3 7" id="KW-0812">Transmembrane</keyword>
<comment type="subcellular location">
    <subcellularLocation>
        <location evidence="1">Cell membrane</location>
        <topology evidence="1">Multi-pass membrane protein</topology>
    </subcellularLocation>
    <subcellularLocation>
        <location evidence="6">Membrane</location>
        <topology evidence="6">Multi-pass membrane protein</topology>
    </subcellularLocation>
</comment>
<dbReference type="InterPro" id="IPR002898">
    <property type="entry name" value="MotA_ExbB_proton_chnl"/>
</dbReference>
<organism evidence="9 10">
    <name type="scientific">Pseudotabrizicola alkalilacus</name>
    <dbReference type="NCBI Taxonomy" id="2305252"/>
    <lineage>
        <taxon>Bacteria</taxon>
        <taxon>Pseudomonadati</taxon>
        <taxon>Pseudomonadota</taxon>
        <taxon>Alphaproteobacteria</taxon>
        <taxon>Rhodobacterales</taxon>
        <taxon>Paracoccaceae</taxon>
        <taxon>Pseudotabrizicola</taxon>
    </lineage>
</organism>
<feature type="transmembrane region" description="Helical" evidence="7">
    <location>
        <begin position="29"/>
        <end position="46"/>
    </location>
</feature>
<evidence type="ECO:0000313" key="10">
    <source>
        <dbReference type="Proteomes" id="UP000284547"/>
    </source>
</evidence>
<evidence type="ECO:0000256" key="7">
    <source>
        <dbReference type="SAM" id="Phobius"/>
    </source>
</evidence>
<accession>A0A411Z0L0</accession>
<protein>
    <submittedName>
        <fullName evidence="9">MotA/TolQ/ExbB proton channel family protein</fullName>
    </submittedName>
</protein>
<evidence type="ECO:0000256" key="1">
    <source>
        <dbReference type="ARBA" id="ARBA00004651"/>
    </source>
</evidence>
<comment type="caution">
    <text evidence="9">The sequence shown here is derived from an EMBL/GenBank/DDBJ whole genome shotgun (WGS) entry which is preliminary data.</text>
</comment>
<reference evidence="9 10" key="1">
    <citation type="submission" date="2018-08" db="EMBL/GenBank/DDBJ databases">
        <title>Flavobacterium tibetense sp. nov., isolated from a wetland YonghuCo on Tibetan Plateau.</title>
        <authorList>
            <person name="Phurbu D."/>
            <person name="Lu H."/>
            <person name="Xing P."/>
        </authorList>
    </citation>
    <scope>NUCLEOTIDE SEQUENCE [LARGE SCALE GENOMIC DNA]</scope>
    <source>
        <strain evidence="9 10">DJC</strain>
    </source>
</reference>
<keyword evidence="10" id="KW-1185">Reference proteome</keyword>
<evidence type="ECO:0000256" key="6">
    <source>
        <dbReference type="RuleBase" id="RU004057"/>
    </source>
</evidence>
<dbReference type="GO" id="GO:0017038">
    <property type="term" value="P:protein import"/>
    <property type="evidence" value="ECO:0007669"/>
    <property type="project" value="TreeGrafter"/>
</dbReference>
<dbReference type="EMBL" id="QWEY01000007">
    <property type="protein sequence ID" value="RGP36609.1"/>
    <property type="molecule type" value="Genomic_DNA"/>
</dbReference>
<name>A0A411Z0L0_9RHOB</name>
<dbReference type="Pfam" id="PF01618">
    <property type="entry name" value="MotA_ExbB"/>
    <property type="match status" value="1"/>
</dbReference>
<keyword evidence="5 7" id="KW-0472">Membrane</keyword>
<keyword evidence="6" id="KW-0813">Transport</keyword>
<dbReference type="InterPro" id="IPR050790">
    <property type="entry name" value="ExbB/TolQ_transport"/>
</dbReference>
<dbReference type="OrthoDB" id="4045at2"/>
<feature type="transmembrane region" description="Helical" evidence="7">
    <location>
        <begin position="177"/>
        <end position="198"/>
    </location>
</feature>
<evidence type="ECO:0000313" key="9">
    <source>
        <dbReference type="EMBL" id="RGP36609.1"/>
    </source>
</evidence>
<feature type="transmembrane region" description="Helical" evidence="7">
    <location>
        <begin position="134"/>
        <end position="157"/>
    </location>
</feature>
<comment type="similarity">
    <text evidence="6">Belongs to the exbB/tolQ family.</text>
</comment>
<evidence type="ECO:0000259" key="8">
    <source>
        <dbReference type="Pfam" id="PF01618"/>
    </source>
</evidence>